<feature type="domain" description="Acyltransferase 3" evidence="3">
    <location>
        <begin position="15"/>
        <end position="327"/>
    </location>
</feature>
<evidence type="ECO:0000256" key="2">
    <source>
        <dbReference type="SAM" id="Phobius"/>
    </source>
</evidence>
<dbReference type="Proteomes" id="UP000754710">
    <property type="component" value="Unassembled WGS sequence"/>
</dbReference>
<comment type="caution">
    <text evidence="4">The sequence shown here is derived from an EMBL/GenBank/DDBJ whole genome shotgun (WGS) entry which is preliminary data.</text>
</comment>
<evidence type="ECO:0000259" key="3">
    <source>
        <dbReference type="Pfam" id="PF01757"/>
    </source>
</evidence>
<dbReference type="InterPro" id="IPR002656">
    <property type="entry name" value="Acyl_transf_3_dom"/>
</dbReference>
<dbReference type="InterPro" id="IPR050879">
    <property type="entry name" value="Acyltransferase_3"/>
</dbReference>
<evidence type="ECO:0000313" key="5">
    <source>
        <dbReference type="Proteomes" id="UP000754710"/>
    </source>
</evidence>
<dbReference type="GO" id="GO:0016746">
    <property type="term" value="F:acyltransferase activity"/>
    <property type="evidence" value="ECO:0007669"/>
    <property type="project" value="UniProtKB-KW"/>
</dbReference>
<evidence type="ECO:0000256" key="1">
    <source>
        <dbReference type="SAM" id="MobiDB-lite"/>
    </source>
</evidence>
<dbReference type="EMBL" id="JAIEZQ010000002">
    <property type="protein sequence ID" value="MBY9075048.1"/>
    <property type="molecule type" value="Genomic_DNA"/>
</dbReference>
<keyword evidence="2" id="KW-0812">Transmembrane</keyword>
<dbReference type="RefSeq" id="WP_221024852.1">
    <property type="nucleotide sequence ID" value="NZ_JAIEZQ010000002.1"/>
</dbReference>
<dbReference type="PANTHER" id="PTHR23028">
    <property type="entry name" value="ACETYLTRANSFERASE"/>
    <property type="match status" value="1"/>
</dbReference>
<gene>
    <name evidence="4" type="ORF">K1X13_09480</name>
</gene>
<dbReference type="Pfam" id="PF01757">
    <property type="entry name" value="Acyl_transf_3"/>
    <property type="match status" value="1"/>
</dbReference>
<accession>A0ABS7RJ15</accession>
<feature type="transmembrane region" description="Helical" evidence="2">
    <location>
        <begin position="247"/>
        <end position="267"/>
    </location>
</feature>
<keyword evidence="5" id="KW-1185">Reference proteome</keyword>
<feature type="transmembrane region" description="Helical" evidence="2">
    <location>
        <begin position="53"/>
        <end position="75"/>
    </location>
</feature>
<dbReference type="PANTHER" id="PTHR23028:SF53">
    <property type="entry name" value="ACYL_TRANSF_3 DOMAIN-CONTAINING PROTEIN"/>
    <property type="match status" value="1"/>
</dbReference>
<feature type="transmembrane region" description="Helical" evidence="2">
    <location>
        <begin position="140"/>
        <end position="160"/>
    </location>
</feature>
<feature type="transmembrane region" description="Helical" evidence="2">
    <location>
        <begin position="191"/>
        <end position="208"/>
    </location>
</feature>
<keyword evidence="2" id="KW-0472">Membrane</keyword>
<keyword evidence="4" id="KW-0012">Acyltransferase</keyword>
<organism evidence="4 5">
    <name type="scientific">Nocardioides jiangsuensis</name>
    <dbReference type="NCBI Taxonomy" id="2866161"/>
    <lineage>
        <taxon>Bacteria</taxon>
        <taxon>Bacillati</taxon>
        <taxon>Actinomycetota</taxon>
        <taxon>Actinomycetes</taxon>
        <taxon>Propionibacteriales</taxon>
        <taxon>Nocardioidaceae</taxon>
        <taxon>Nocardioides</taxon>
    </lineage>
</organism>
<reference evidence="4 5" key="1">
    <citation type="submission" date="2021-08" db="EMBL/GenBank/DDBJ databases">
        <title>Nocardioides bacterium WL0053 sp. nov., isolated from the sediment.</title>
        <authorList>
            <person name="Wang L."/>
            <person name="Zhang D."/>
            <person name="Zhang A."/>
        </authorList>
    </citation>
    <scope>NUCLEOTIDE SEQUENCE [LARGE SCALE GENOMIC DNA]</scope>
    <source>
        <strain evidence="4 5">WL0053</strain>
    </source>
</reference>
<keyword evidence="2" id="KW-1133">Transmembrane helix</keyword>
<protein>
    <submittedName>
        <fullName evidence="4">Acyltransferase</fullName>
    </submittedName>
</protein>
<feature type="region of interest" description="Disordered" evidence="1">
    <location>
        <begin position="357"/>
        <end position="381"/>
    </location>
</feature>
<name>A0ABS7RJ15_9ACTN</name>
<feature type="transmembrane region" description="Helical" evidence="2">
    <location>
        <begin position="12"/>
        <end position="33"/>
    </location>
</feature>
<sequence>MTSGGDRLTQRLELLDYLRFLAATSVVAFHYLYNGMENGKLTSLEPSALAGPARFGLFGVELFFMISGFVILGSARGRSARQFVVGRALRLLPAFWVAMALTAVVMALWGEASGLRVTAGQVLGNLTMTPTLFGVEPVDGVYWTLLLELQFYALVLLFLVLGQGHRLGAFLPYWALAIWLVNYLVPALADRVWLGDHFAFFVAGALIAEIRYAGVSPLRLGGLVATAAVTVPYAAWIASWLMPGPSGTVACMLLVVAFYAVLLSLCLPSVAAVRLPASAWAGGLTYPLYLLHAHIGYILLSRFGEESHPWTSYGVVLAVVLTLTVAVHVLVERRGRPFWYSLFDRSLGRLADVLDRTPRKAPSHGVGGRDVPTVPAGADRM</sequence>
<keyword evidence="4" id="KW-0808">Transferase</keyword>
<feature type="transmembrane region" description="Helical" evidence="2">
    <location>
        <begin position="312"/>
        <end position="331"/>
    </location>
</feature>
<feature type="transmembrane region" description="Helical" evidence="2">
    <location>
        <begin position="167"/>
        <end position="185"/>
    </location>
</feature>
<proteinExistence type="predicted"/>
<evidence type="ECO:0000313" key="4">
    <source>
        <dbReference type="EMBL" id="MBY9075048.1"/>
    </source>
</evidence>
<feature type="transmembrane region" description="Helical" evidence="2">
    <location>
        <begin position="87"/>
        <end position="109"/>
    </location>
</feature>
<feature type="transmembrane region" description="Helical" evidence="2">
    <location>
        <begin position="220"/>
        <end position="241"/>
    </location>
</feature>
<feature type="transmembrane region" description="Helical" evidence="2">
    <location>
        <begin position="279"/>
        <end position="300"/>
    </location>
</feature>